<feature type="transmembrane region" description="Helical" evidence="1">
    <location>
        <begin position="339"/>
        <end position="359"/>
    </location>
</feature>
<feature type="transmembrane region" description="Helical" evidence="1">
    <location>
        <begin position="81"/>
        <end position="103"/>
    </location>
</feature>
<gene>
    <name evidence="2" type="ordered locus">mhp346</name>
</gene>
<dbReference type="Proteomes" id="UP000006822">
    <property type="component" value="Chromosome"/>
</dbReference>
<sequence>MNQGVKMKIINDYFKFEDYKNKAKAEFHPKLDEIIKKKHSKSLEKVAGLQNEAKKLNITSSISFFLTMIVILVATNTQLGYTSIIFAIIPGIIAIVSTFYLGFKKKEIRKITDEISKDVLVNFRPEVAYKAAFSILDKGMDYLGFNDQPSNKIQISKNEITNLTPVEIIGSSRAWISQVRPLKELLIDEKFHVSFTNVHWQWKETRKNETVTRESFTGILKIDTSILGEKAFDFKLLKPSSWFFQKNKVKLENEEFNQVFSPESNDRLKIRKMYTPLAMELSLKRYFDRDGVKVLDVSIESFQNAIYFTYKCDWNFMYLDFPTSIKSPDDFINHIFNDFLIDTYSLYYLLCLIYVTLYLD</sequence>
<keyword evidence="1" id="KW-0472">Membrane</keyword>
<reference evidence="2 3" key="1">
    <citation type="journal article" date="2004" name="J. Bacteriol.">
        <title>The genome sequence of Mycoplasma hyopneumoniae strain 232, the agent of swine mycoplasmosis.</title>
        <authorList>
            <person name="Minion F.C."/>
            <person name="Lefkowitz E.J."/>
            <person name="Madsen M.L."/>
            <person name="Cleary B.J."/>
            <person name="Swartzell S.M."/>
            <person name="Mahairas G.G."/>
        </authorList>
    </citation>
    <scope>NUCLEOTIDE SEQUENCE [LARGE SCALE GENOMIC DNA]</scope>
    <source>
        <strain evidence="2 3">232</strain>
    </source>
</reference>
<name>Q600V8_MESH2</name>
<proteinExistence type="predicted"/>
<keyword evidence="1" id="KW-0812">Transmembrane</keyword>
<evidence type="ECO:0000313" key="3">
    <source>
        <dbReference type="Proteomes" id="UP000006822"/>
    </source>
</evidence>
<accession>Q600V8</accession>
<protein>
    <recommendedName>
        <fullName evidence="4">DUF3137 domain-containing protein</fullName>
    </recommendedName>
</protein>
<dbReference type="EMBL" id="AE017332">
    <property type="protein sequence ID" value="AAV27526.1"/>
    <property type="molecule type" value="Genomic_DNA"/>
</dbReference>
<evidence type="ECO:0000256" key="1">
    <source>
        <dbReference type="SAM" id="Phobius"/>
    </source>
</evidence>
<dbReference type="PhylomeDB" id="Q600V8"/>
<feature type="transmembrane region" description="Helical" evidence="1">
    <location>
        <begin position="56"/>
        <end position="75"/>
    </location>
</feature>
<evidence type="ECO:0000313" key="2">
    <source>
        <dbReference type="EMBL" id="AAV27526.1"/>
    </source>
</evidence>
<dbReference type="HOGENOM" id="CLU_062411_0_0_14"/>
<organism evidence="2 3">
    <name type="scientific">Mesomycoplasma hyopneumoniae (strain 232)</name>
    <name type="common">Mycoplasma hyopneumoniae</name>
    <dbReference type="NCBI Taxonomy" id="295358"/>
    <lineage>
        <taxon>Bacteria</taxon>
        <taxon>Bacillati</taxon>
        <taxon>Mycoplasmatota</taxon>
        <taxon>Mycoplasmoidales</taxon>
        <taxon>Metamycoplasmataceae</taxon>
        <taxon>Mesomycoplasma</taxon>
    </lineage>
</organism>
<evidence type="ECO:0008006" key="4">
    <source>
        <dbReference type="Google" id="ProtNLM"/>
    </source>
</evidence>
<dbReference type="AlphaFoldDB" id="Q600V8"/>
<dbReference type="KEGG" id="mhy:mhp346"/>
<dbReference type="eggNOG" id="ENOG5030MSI">
    <property type="taxonomic scope" value="Bacteria"/>
</dbReference>
<keyword evidence="1" id="KW-1133">Transmembrane helix</keyword>